<sequence>MIPVINGGAHDDHGFTLCFGGIVGKLAAGALDVGCLDAAYLGSPGWSVGDIDIIVVSGNIAAAQTTINAVLCNLQVEHGGDQGFLPIG</sequence>
<proteinExistence type="predicted"/>
<gene>
    <name evidence="1" type="ORF">GALL_518970</name>
</gene>
<name>A0A1J5PMK4_9ZZZZ</name>
<dbReference type="AlphaFoldDB" id="A0A1J5PMK4"/>
<evidence type="ECO:0000313" key="1">
    <source>
        <dbReference type="EMBL" id="OIQ66531.1"/>
    </source>
</evidence>
<protein>
    <submittedName>
        <fullName evidence="1">Uncharacterized protein</fullName>
    </submittedName>
</protein>
<accession>A0A1J5PMK4</accession>
<reference evidence="1" key="1">
    <citation type="submission" date="2016-10" db="EMBL/GenBank/DDBJ databases">
        <title>Sequence of Gallionella enrichment culture.</title>
        <authorList>
            <person name="Poehlein A."/>
            <person name="Muehling M."/>
            <person name="Daniel R."/>
        </authorList>
    </citation>
    <scope>NUCLEOTIDE SEQUENCE</scope>
</reference>
<organism evidence="1">
    <name type="scientific">mine drainage metagenome</name>
    <dbReference type="NCBI Taxonomy" id="410659"/>
    <lineage>
        <taxon>unclassified sequences</taxon>
        <taxon>metagenomes</taxon>
        <taxon>ecological metagenomes</taxon>
    </lineage>
</organism>
<comment type="caution">
    <text evidence="1">The sequence shown here is derived from an EMBL/GenBank/DDBJ whole genome shotgun (WGS) entry which is preliminary data.</text>
</comment>
<dbReference type="EMBL" id="MLJW01006537">
    <property type="protein sequence ID" value="OIQ66531.1"/>
    <property type="molecule type" value="Genomic_DNA"/>
</dbReference>